<sequence>MSRAAGSLSIHSSRGEDRRPGSNSVIVAGVSERCPVRSVELRLAASREPSLVIITPTLSMTRISYVAQADRATWEPARRILRTSGLQWKHEMRDCSTYSAGSMTFYLKVIIMSKTS</sequence>
<evidence type="ECO:0000256" key="1">
    <source>
        <dbReference type="SAM" id="MobiDB-lite"/>
    </source>
</evidence>
<protein>
    <submittedName>
        <fullName evidence="3">Uncharacterized protein LOC114251420</fullName>
    </submittedName>
</protein>
<dbReference type="Proteomes" id="UP000504629">
    <property type="component" value="Unplaced"/>
</dbReference>
<accession>A0A6J2KKK2</accession>
<evidence type="ECO:0000313" key="3">
    <source>
        <dbReference type="RefSeq" id="XP_028041472.1"/>
    </source>
</evidence>
<gene>
    <name evidence="3" type="primary">LOC114251420</name>
</gene>
<evidence type="ECO:0000313" key="2">
    <source>
        <dbReference type="Proteomes" id="UP000504629"/>
    </source>
</evidence>
<dbReference type="RefSeq" id="XP_028041472.1">
    <property type="nucleotide sequence ID" value="XM_028185671.1"/>
</dbReference>
<dbReference type="GeneID" id="114251420"/>
<proteinExistence type="predicted"/>
<reference evidence="3" key="1">
    <citation type="submission" date="2025-08" db="UniProtKB">
        <authorList>
            <consortium name="RefSeq"/>
        </authorList>
    </citation>
    <scope>IDENTIFICATION</scope>
    <source>
        <tissue evidence="3">Silk gland</tissue>
    </source>
</reference>
<name>A0A6J2KKK2_BOMMA</name>
<feature type="region of interest" description="Disordered" evidence="1">
    <location>
        <begin position="1"/>
        <end position="24"/>
    </location>
</feature>
<dbReference type="AlphaFoldDB" id="A0A6J2KKK2"/>
<organism evidence="2 3">
    <name type="scientific">Bombyx mandarina</name>
    <name type="common">Wild silk moth</name>
    <name type="synonym">Wild silkworm</name>
    <dbReference type="NCBI Taxonomy" id="7092"/>
    <lineage>
        <taxon>Eukaryota</taxon>
        <taxon>Metazoa</taxon>
        <taxon>Ecdysozoa</taxon>
        <taxon>Arthropoda</taxon>
        <taxon>Hexapoda</taxon>
        <taxon>Insecta</taxon>
        <taxon>Pterygota</taxon>
        <taxon>Neoptera</taxon>
        <taxon>Endopterygota</taxon>
        <taxon>Lepidoptera</taxon>
        <taxon>Glossata</taxon>
        <taxon>Ditrysia</taxon>
        <taxon>Bombycoidea</taxon>
        <taxon>Bombycidae</taxon>
        <taxon>Bombycinae</taxon>
        <taxon>Bombyx</taxon>
    </lineage>
</organism>
<dbReference type="KEGG" id="bman:114251420"/>
<keyword evidence="2" id="KW-1185">Reference proteome</keyword>